<proteinExistence type="inferred from homology"/>
<reference evidence="10" key="1">
    <citation type="submission" date="2016-10" db="EMBL/GenBank/DDBJ databases">
        <authorList>
            <person name="Varghese N."/>
            <person name="Submissions S."/>
        </authorList>
    </citation>
    <scope>NUCLEOTIDE SEQUENCE [LARGE SCALE GENOMIC DNA]</scope>
    <source>
        <strain evidence="10">DSM 22361</strain>
    </source>
</reference>
<dbReference type="InterPro" id="IPR037066">
    <property type="entry name" value="Plug_dom_sf"/>
</dbReference>
<evidence type="ECO:0000259" key="8">
    <source>
        <dbReference type="Pfam" id="PF07715"/>
    </source>
</evidence>
<dbReference type="RefSeq" id="WP_103905014.1">
    <property type="nucleotide sequence ID" value="NZ_CP049246.1"/>
</dbReference>
<dbReference type="InterPro" id="IPR023996">
    <property type="entry name" value="TonB-dep_OMP_SusC/RagA"/>
</dbReference>
<dbReference type="AlphaFoldDB" id="A0A1H5SSK2"/>
<evidence type="ECO:0000313" key="9">
    <source>
        <dbReference type="EMBL" id="SEF53592.1"/>
    </source>
</evidence>
<dbReference type="SUPFAM" id="SSF56935">
    <property type="entry name" value="Porins"/>
    <property type="match status" value="1"/>
</dbReference>
<feature type="domain" description="TonB-dependent receptor plug" evidence="8">
    <location>
        <begin position="228"/>
        <end position="353"/>
    </location>
</feature>
<dbReference type="Gene3D" id="2.60.40.1120">
    <property type="entry name" value="Carboxypeptidase-like, regulatory domain"/>
    <property type="match status" value="1"/>
</dbReference>
<evidence type="ECO:0000256" key="6">
    <source>
        <dbReference type="ARBA" id="ARBA00023237"/>
    </source>
</evidence>
<evidence type="ECO:0000313" key="10">
    <source>
        <dbReference type="Proteomes" id="UP000236731"/>
    </source>
</evidence>
<dbReference type="Gene3D" id="2.40.170.20">
    <property type="entry name" value="TonB-dependent receptor, beta-barrel domain"/>
    <property type="match status" value="1"/>
</dbReference>
<dbReference type="PROSITE" id="PS52016">
    <property type="entry name" value="TONB_DEPENDENT_REC_3"/>
    <property type="match status" value="1"/>
</dbReference>
<keyword evidence="5 7" id="KW-0472">Membrane</keyword>
<accession>A0A1H5SSK2</accession>
<evidence type="ECO:0000256" key="5">
    <source>
        <dbReference type="ARBA" id="ARBA00023136"/>
    </source>
</evidence>
<dbReference type="NCBIfam" id="TIGR04057">
    <property type="entry name" value="SusC_RagA_signa"/>
    <property type="match status" value="1"/>
</dbReference>
<dbReference type="Gene3D" id="2.170.130.10">
    <property type="entry name" value="TonB-dependent receptor, plug domain"/>
    <property type="match status" value="1"/>
</dbReference>
<dbReference type="SUPFAM" id="SSF49464">
    <property type="entry name" value="Carboxypeptidase regulatory domain-like"/>
    <property type="match status" value="1"/>
</dbReference>
<evidence type="ECO:0000256" key="4">
    <source>
        <dbReference type="ARBA" id="ARBA00022692"/>
    </source>
</evidence>
<dbReference type="InterPro" id="IPR023997">
    <property type="entry name" value="TonB-dep_OMP_SusC/RagA_CS"/>
</dbReference>
<dbReference type="InterPro" id="IPR008969">
    <property type="entry name" value="CarboxyPept-like_regulatory"/>
</dbReference>
<sequence>MKYDYYAGAFLSPNGMRLPKKLMLTCLILMISFCASGVLMAQKINLNEKNATIQTVLNKIKKQSKVDILGDMGLVKGAKKVNIQVSEKPLSDVLAQLSRGQDFDLILSNNTILIKNKNEARVIAGQRNTAGVQQDTYRLRGKVTDAHGKPLAGVTVKVNTSNNWASFTSQQGTFEIIVSKNSELIFSMLGYESQVVKVNGRTEISIRMEESNNQIEETVVTGYSTKSKNSFTGASTTITREQLEKFNNRNIFSIIQNLDPAFKLTVDNAAGSDPNRIPDITVRGQNMVTGTDRNRGENQRGSYAVNTPLIIMDGFQIDIERLYDFDMNRIESITLLKDASATALYGSRGANGVLVIETRLPKDGKLTVSYSLQPSTVVVDLSDYNLMNAKEKLQFEQLAGVYADKQPERQELLNNLYLEKYLAAESGVNTDWISQPVRSTTSFAHSLRLEGGTGQVRYSIDGNYGDTKGVMKGSDRNRAGAGFTLMYRIADKITFRNMANFTSAKANNSPYGSFSQYTMINPYYAIHDANGDLIREYNKSYSDLMGGGRAHIVYNPLYDAQLPYASKSNSSSISNNVSLEYYVLPNFRIAASGVITKSYNSAESFTSPQNSYFLLNNAPANQRGGYSHDSGEGMNVSGTLSLNYGLNLGKHVLNVLAVSEIISRKSKTTGYSVVGFLDDRYLTPKMASQYATGSLPRYTDLTSRLLGNLVNLTYNYDQRFVLESNFRLDGSSAFGKEKRFTSYWSTGLAYNLHAEKFMKDFPVRMLRIFGNYGISGADSFSPTMTNTAYLAEARNGIYYKQLGYNYESEGNANLSWPQIHSLSAGIDGSILDDRVNMRFNVYHKRTKNMVSEISVAPSIGLALNQYFENIGEVTNKGVEAYVNLEVIRNTGSGFSWFLNASAAKNTNKLTKISDALRKLNEDNNKKMPGEVFIPQTPYFEEGKSLDNIKGVLSLGIDPATGKEIFQRRDGSLTNVWDAMDIQVLAEAQPKFAGNFGTTLNYKGFSIQAIFNYVVGVPTYNGTLVSKIENVEPRYNADRRALEERWKQPGDITTYKGITEKTATQLTSRFIQEDNSIRLGSLNFNYVFNGDWMTRLKIQRARVNFSMNDLFHISSIRMERGTDYPFARTFNFGLSVDY</sequence>
<organism evidence="9 10">
    <name type="scientific">Sphingobacterium lactis</name>
    <dbReference type="NCBI Taxonomy" id="797291"/>
    <lineage>
        <taxon>Bacteria</taxon>
        <taxon>Pseudomonadati</taxon>
        <taxon>Bacteroidota</taxon>
        <taxon>Sphingobacteriia</taxon>
        <taxon>Sphingobacteriales</taxon>
        <taxon>Sphingobacteriaceae</taxon>
        <taxon>Sphingobacterium</taxon>
    </lineage>
</organism>
<evidence type="ECO:0000256" key="1">
    <source>
        <dbReference type="ARBA" id="ARBA00004571"/>
    </source>
</evidence>
<dbReference type="InterPro" id="IPR012910">
    <property type="entry name" value="Plug_dom"/>
</dbReference>
<keyword evidence="4 7" id="KW-0812">Transmembrane</keyword>
<comment type="subcellular location">
    <subcellularLocation>
        <location evidence="1 7">Cell outer membrane</location>
        <topology evidence="1 7">Multi-pass membrane protein</topology>
    </subcellularLocation>
</comment>
<keyword evidence="10" id="KW-1185">Reference proteome</keyword>
<evidence type="ECO:0000256" key="2">
    <source>
        <dbReference type="ARBA" id="ARBA00022448"/>
    </source>
</evidence>
<keyword evidence="6 7" id="KW-0998">Cell outer membrane</keyword>
<keyword evidence="2 7" id="KW-0813">Transport</keyword>
<protein>
    <submittedName>
        <fullName evidence="9">TonB-linked outer membrane protein, SusC/RagA family</fullName>
    </submittedName>
</protein>
<gene>
    <name evidence="9" type="ORF">SAMN05421877_101372</name>
</gene>
<dbReference type="Pfam" id="PF13715">
    <property type="entry name" value="CarbopepD_reg_2"/>
    <property type="match status" value="1"/>
</dbReference>
<evidence type="ECO:0000256" key="3">
    <source>
        <dbReference type="ARBA" id="ARBA00022452"/>
    </source>
</evidence>
<dbReference type="NCBIfam" id="TIGR04056">
    <property type="entry name" value="OMP_RagA_SusC"/>
    <property type="match status" value="1"/>
</dbReference>
<comment type="similarity">
    <text evidence="7">Belongs to the TonB-dependent receptor family.</text>
</comment>
<dbReference type="InterPro" id="IPR039426">
    <property type="entry name" value="TonB-dep_rcpt-like"/>
</dbReference>
<dbReference type="Pfam" id="PF07715">
    <property type="entry name" value="Plug"/>
    <property type="match status" value="1"/>
</dbReference>
<dbReference type="GO" id="GO:0009279">
    <property type="term" value="C:cell outer membrane"/>
    <property type="evidence" value="ECO:0007669"/>
    <property type="project" value="UniProtKB-SubCell"/>
</dbReference>
<evidence type="ECO:0000256" key="7">
    <source>
        <dbReference type="PROSITE-ProRule" id="PRU01360"/>
    </source>
</evidence>
<dbReference type="Proteomes" id="UP000236731">
    <property type="component" value="Unassembled WGS sequence"/>
</dbReference>
<keyword evidence="3 7" id="KW-1134">Transmembrane beta strand</keyword>
<name>A0A1H5SSK2_9SPHI</name>
<dbReference type="EMBL" id="FNUT01000001">
    <property type="protein sequence ID" value="SEF53592.1"/>
    <property type="molecule type" value="Genomic_DNA"/>
</dbReference>
<dbReference type="InterPro" id="IPR036942">
    <property type="entry name" value="Beta-barrel_TonB_sf"/>
</dbReference>